<dbReference type="EMBL" id="HBIW01019020">
    <property type="protein sequence ID" value="CAE0700931.1"/>
    <property type="molecule type" value="Transcribed_RNA"/>
</dbReference>
<protein>
    <recommendedName>
        <fullName evidence="5">Anaphase-promoting complex subunit 4 WD40 domain-containing protein</fullName>
    </recommendedName>
</protein>
<keyword evidence="2" id="KW-0677">Repeat</keyword>
<reference evidence="4" key="1">
    <citation type="submission" date="2021-01" db="EMBL/GenBank/DDBJ databases">
        <authorList>
            <person name="Corre E."/>
            <person name="Pelletier E."/>
            <person name="Niang G."/>
            <person name="Scheremetjew M."/>
            <person name="Finn R."/>
            <person name="Kale V."/>
            <person name="Holt S."/>
            <person name="Cochrane G."/>
            <person name="Meng A."/>
            <person name="Brown T."/>
            <person name="Cohen L."/>
        </authorList>
    </citation>
    <scope>NUCLEOTIDE SEQUENCE</scope>
    <source>
        <strain evidence="4">CCMP1756</strain>
    </source>
</reference>
<sequence>MRGDAGRALGRGVKCVARFCLSGRAARRVSMAVRCGVRCTFVMIGSGDNTLKVWDIATGKCLATLRGHSNYVKGVAVFPDGRRVVSASWDKTLKVEGHSDWVQVGRGDRQMRGDAARAL</sequence>
<dbReference type="InterPro" id="IPR001680">
    <property type="entry name" value="WD40_rpt"/>
</dbReference>
<dbReference type="SMART" id="SM00320">
    <property type="entry name" value="WD40"/>
    <property type="match status" value="2"/>
</dbReference>
<keyword evidence="1 3" id="KW-0853">WD repeat</keyword>
<dbReference type="InterPro" id="IPR015943">
    <property type="entry name" value="WD40/YVTN_repeat-like_dom_sf"/>
</dbReference>
<evidence type="ECO:0008006" key="5">
    <source>
        <dbReference type="Google" id="ProtNLM"/>
    </source>
</evidence>
<dbReference type="AlphaFoldDB" id="A0A7S4EB03"/>
<dbReference type="Pfam" id="PF00400">
    <property type="entry name" value="WD40"/>
    <property type="match status" value="2"/>
</dbReference>
<evidence type="ECO:0000313" key="4">
    <source>
        <dbReference type="EMBL" id="CAE0700931.1"/>
    </source>
</evidence>
<dbReference type="Gene3D" id="2.130.10.10">
    <property type="entry name" value="YVTN repeat-like/Quinoprotein amine dehydrogenase"/>
    <property type="match status" value="1"/>
</dbReference>
<gene>
    <name evidence="4" type="ORF">PCAL00307_LOCUS16367</name>
</gene>
<proteinExistence type="predicted"/>
<organism evidence="4">
    <name type="scientific">Pelagomonas calceolata</name>
    <dbReference type="NCBI Taxonomy" id="35677"/>
    <lineage>
        <taxon>Eukaryota</taxon>
        <taxon>Sar</taxon>
        <taxon>Stramenopiles</taxon>
        <taxon>Ochrophyta</taxon>
        <taxon>Pelagophyceae</taxon>
        <taxon>Pelagomonadales</taxon>
        <taxon>Pelagomonadaceae</taxon>
        <taxon>Pelagomonas</taxon>
    </lineage>
</organism>
<accession>A0A7S4EB03</accession>
<dbReference type="PROSITE" id="PS50294">
    <property type="entry name" value="WD_REPEATS_REGION"/>
    <property type="match status" value="1"/>
</dbReference>
<dbReference type="PROSITE" id="PS50082">
    <property type="entry name" value="WD_REPEATS_2"/>
    <property type="match status" value="2"/>
</dbReference>
<dbReference type="PANTHER" id="PTHR19848">
    <property type="entry name" value="WD40 REPEAT PROTEIN"/>
    <property type="match status" value="1"/>
</dbReference>
<dbReference type="PANTHER" id="PTHR19848:SF8">
    <property type="entry name" value="F-BOX AND WD REPEAT DOMAIN CONTAINING 7"/>
    <property type="match status" value="1"/>
</dbReference>
<feature type="repeat" description="WD" evidence="3">
    <location>
        <begin position="41"/>
        <end position="64"/>
    </location>
</feature>
<dbReference type="SUPFAM" id="SSF50978">
    <property type="entry name" value="WD40 repeat-like"/>
    <property type="match status" value="1"/>
</dbReference>
<evidence type="ECO:0000256" key="1">
    <source>
        <dbReference type="ARBA" id="ARBA00022574"/>
    </source>
</evidence>
<dbReference type="InterPro" id="IPR036322">
    <property type="entry name" value="WD40_repeat_dom_sf"/>
</dbReference>
<evidence type="ECO:0000256" key="3">
    <source>
        <dbReference type="PROSITE-ProRule" id="PRU00221"/>
    </source>
</evidence>
<feature type="repeat" description="WD" evidence="3">
    <location>
        <begin position="65"/>
        <end position="95"/>
    </location>
</feature>
<evidence type="ECO:0000256" key="2">
    <source>
        <dbReference type="ARBA" id="ARBA00022737"/>
    </source>
</evidence>
<name>A0A7S4EB03_9STRA</name>